<dbReference type="EMBL" id="JAWIIV010000030">
    <property type="protein sequence ID" value="MEC4722465.1"/>
    <property type="molecule type" value="Genomic_DNA"/>
</dbReference>
<proteinExistence type="predicted"/>
<accession>A0ABU6JFM2</accession>
<dbReference type="Proteomes" id="UP001352263">
    <property type="component" value="Unassembled WGS sequence"/>
</dbReference>
<sequence>MHISSSFPNTMSSLTDDPRPVPPIEPALEECCGNGCDPCIFDIHYAAMERYRAELAAWEARHPHNAG</sequence>
<feature type="region of interest" description="Disordered" evidence="1">
    <location>
        <begin position="1"/>
        <end position="22"/>
    </location>
</feature>
<feature type="compositionally biased region" description="Polar residues" evidence="1">
    <location>
        <begin position="1"/>
        <end position="15"/>
    </location>
</feature>
<dbReference type="Pfam" id="PF09791">
    <property type="entry name" value="Oxidored-like"/>
    <property type="match status" value="1"/>
</dbReference>
<organism evidence="3 4">
    <name type="scientific">Noviherbaspirillum album</name>
    <dbReference type="NCBI Taxonomy" id="3080276"/>
    <lineage>
        <taxon>Bacteria</taxon>
        <taxon>Pseudomonadati</taxon>
        <taxon>Pseudomonadota</taxon>
        <taxon>Betaproteobacteria</taxon>
        <taxon>Burkholderiales</taxon>
        <taxon>Oxalobacteraceae</taxon>
        <taxon>Noviherbaspirillum</taxon>
    </lineage>
</organism>
<evidence type="ECO:0000313" key="4">
    <source>
        <dbReference type="Proteomes" id="UP001352263"/>
    </source>
</evidence>
<gene>
    <name evidence="3" type="ORF">RY831_25195</name>
</gene>
<dbReference type="RefSeq" id="WP_326509140.1">
    <property type="nucleotide sequence ID" value="NZ_JAWIIV010000030.1"/>
</dbReference>
<evidence type="ECO:0000313" key="3">
    <source>
        <dbReference type="EMBL" id="MEC4722465.1"/>
    </source>
</evidence>
<name>A0ABU6JFM2_9BURK</name>
<feature type="domain" description="Oxidoreductase-like" evidence="2">
    <location>
        <begin position="20"/>
        <end position="58"/>
    </location>
</feature>
<evidence type="ECO:0000256" key="1">
    <source>
        <dbReference type="SAM" id="MobiDB-lite"/>
    </source>
</evidence>
<dbReference type="InterPro" id="IPR019180">
    <property type="entry name" value="Oxidoreductase-like_N"/>
</dbReference>
<keyword evidence="4" id="KW-1185">Reference proteome</keyword>
<protein>
    <submittedName>
        <fullName evidence="3">Oxidoreductase-like domain-containing protein</fullName>
    </submittedName>
</protein>
<comment type="caution">
    <text evidence="3">The sequence shown here is derived from an EMBL/GenBank/DDBJ whole genome shotgun (WGS) entry which is preliminary data.</text>
</comment>
<evidence type="ECO:0000259" key="2">
    <source>
        <dbReference type="Pfam" id="PF09791"/>
    </source>
</evidence>
<reference evidence="3 4" key="1">
    <citation type="submission" date="2023-10" db="EMBL/GenBank/DDBJ databases">
        <title>Noviherbaspirillum sp. CPCC 100848 genome assembly.</title>
        <authorList>
            <person name="Li X.Y."/>
            <person name="Fang X.M."/>
        </authorList>
    </citation>
    <scope>NUCLEOTIDE SEQUENCE [LARGE SCALE GENOMIC DNA]</scope>
    <source>
        <strain evidence="3 4">CPCC 100848</strain>
    </source>
</reference>